<evidence type="ECO:0000256" key="2">
    <source>
        <dbReference type="ARBA" id="ARBA00022448"/>
    </source>
</evidence>
<dbReference type="Proteomes" id="UP000075635">
    <property type="component" value="Unassembled WGS sequence"/>
</dbReference>
<evidence type="ECO:0000313" key="9">
    <source>
        <dbReference type="EMBL" id="KYF87302.1"/>
    </source>
</evidence>
<dbReference type="PROSITE" id="PS50928">
    <property type="entry name" value="ABC_TM1"/>
    <property type="match status" value="1"/>
</dbReference>
<feature type="transmembrane region" description="Helical" evidence="7">
    <location>
        <begin position="149"/>
        <end position="167"/>
    </location>
</feature>
<dbReference type="InterPro" id="IPR035906">
    <property type="entry name" value="MetI-like_sf"/>
</dbReference>
<keyword evidence="4 7" id="KW-0812">Transmembrane</keyword>
<comment type="subcellular location">
    <subcellularLocation>
        <location evidence="1 7">Cell membrane</location>
        <topology evidence="1 7">Multi-pass membrane protein</topology>
    </subcellularLocation>
</comment>
<dbReference type="FunFam" id="1.10.3720.10:FF:000003">
    <property type="entry name" value="Aliphatic sulfonate ABC transporter permease"/>
    <property type="match status" value="1"/>
</dbReference>
<feature type="transmembrane region" description="Helical" evidence="7">
    <location>
        <begin position="213"/>
        <end position="236"/>
    </location>
</feature>
<dbReference type="CDD" id="cd06261">
    <property type="entry name" value="TM_PBP2"/>
    <property type="match status" value="1"/>
</dbReference>
<evidence type="ECO:0000256" key="1">
    <source>
        <dbReference type="ARBA" id="ARBA00004651"/>
    </source>
</evidence>
<feature type="transmembrane region" description="Helical" evidence="7">
    <location>
        <begin position="89"/>
        <end position="110"/>
    </location>
</feature>
<evidence type="ECO:0000256" key="7">
    <source>
        <dbReference type="RuleBase" id="RU363032"/>
    </source>
</evidence>
<dbReference type="Pfam" id="PF00528">
    <property type="entry name" value="BPD_transp_1"/>
    <property type="match status" value="1"/>
</dbReference>
<name>A0A150S4E4_SORCE</name>
<keyword evidence="2 7" id="KW-0813">Transport</keyword>
<comment type="similarity">
    <text evidence="7">Belongs to the binding-protein-dependent transport system permease family.</text>
</comment>
<evidence type="ECO:0000259" key="8">
    <source>
        <dbReference type="PROSITE" id="PS50928"/>
    </source>
</evidence>
<evidence type="ECO:0000256" key="3">
    <source>
        <dbReference type="ARBA" id="ARBA00022475"/>
    </source>
</evidence>
<dbReference type="SUPFAM" id="SSF161098">
    <property type="entry name" value="MetI-like"/>
    <property type="match status" value="1"/>
</dbReference>
<dbReference type="AlphaFoldDB" id="A0A150S4E4"/>
<dbReference type="PANTHER" id="PTHR30151">
    <property type="entry name" value="ALKANE SULFONATE ABC TRANSPORTER-RELATED, MEMBRANE SUBUNIT"/>
    <property type="match status" value="1"/>
</dbReference>
<keyword evidence="6 7" id="KW-0472">Membrane</keyword>
<accession>A0A150S4E4</accession>
<feature type="transmembrane region" description="Helical" evidence="7">
    <location>
        <begin position="242"/>
        <end position="262"/>
    </location>
</feature>
<evidence type="ECO:0000256" key="4">
    <source>
        <dbReference type="ARBA" id="ARBA00022692"/>
    </source>
</evidence>
<dbReference type="GO" id="GO:0005886">
    <property type="term" value="C:plasma membrane"/>
    <property type="evidence" value="ECO:0007669"/>
    <property type="project" value="UniProtKB-SubCell"/>
</dbReference>
<dbReference type="GO" id="GO:0042918">
    <property type="term" value="P:alkanesulfonate transmembrane transport"/>
    <property type="evidence" value="ECO:0007669"/>
    <property type="project" value="UniProtKB-ARBA"/>
</dbReference>
<dbReference type="EMBL" id="JEMB01001449">
    <property type="protein sequence ID" value="KYF87302.1"/>
    <property type="molecule type" value="Genomic_DNA"/>
</dbReference>
<feature type="transmembrane region" description="Helical" evidence="7">
    <location>
        <begin position="187"/>
        <end position="206"/>
    </location>
</feature>
<dbReference type="InterPro" id="IPR000515">
    <property type="entry name" value="MetI-like"/>
</dbReference>
<comment type="caution">
    <text evidence="9">The sequence shown here is derived from an EMBL/GenBank/DDBJ whole genome shotgun (WGS) entry which is preliminary data.</text>
</comment>
<dbReference type="PANTHER" id="PTHR30151:SF0">
    <property type="entry name" value="ABC TRANSPORTER PERMEASE PROTEIN MJ0413-RELATED"/>
    <property type="match status" value="1"/>
</dbReference>
<feature type="domain" description="ABC transmembrane type-1" evidence="8">
    <location>
        <begin position="81"/>
        <end position="261"/>
    </location>
</feature>
<reference evidence="9 10" key="1">
    <citation type="submission" date="2014-02" db="EMBL/GenBank/DDBJ databases">
        <title>The small core and large imbalanced accessory genome model reveals a collaborative survival strategy of Sorangium cellulosum strains in nature.</title>
        <authorList>
            <person name="Han K."/>
            <person name="Peng R."/>
            <person name="Blom J."/>
            <person name="Li Y.-Z."/>
        </authorList>
    </citation>
    <scope>NUCLEOTIDE SEQUENCE [LARGE SCALE GENOMIC DNA]</scope>
    <source>
        <strain evidence="9 10">So0011-07</strain>
    </source>
</reference>
<evidence type="ECO:0000256" key="6">
    <source>
        <dbReference type="ARBA" id="ARBA00023136"/>
    </source>
</evidence>
<evidence type="ECO:0000313" key="10">
    <source>
        <dbReference type="Proteomes" id="UP000075635"/>
    </source>
</evidence>
<keyword evidence="5 7" id="KW-1133">Transmembrane helix</keyword>
<dbReference type="Gene3D" id="1.10.3720.10">
    <property type="entry name" value="MetI-like"/>
    <property type="match status" value="1"/>
</dbReference>
<feature type="transmembrane region" description="Helical" evidence="7">
    <location>
        <begin position="122"/>
        <end position="142"/>
    </location>
</feature>
<gene>
    <name evidence="9" type="ORF">BE17_10600</name>
</gene>
<sequence length="277" mass="29764">MASIEQSIELHEEAQQPQLLGEVGRWLGRAAARSGILLLVAALWETAPRAGLVEAAFLPPLSEVLATGWQLLQNGQLLSHIKASLSRSLLGFSLAILVGVPLGLAIGWYKGVADAINPLLEVLRNTAALALLPVFLLLLGIGEASKIALVIYSCTWPILLNTISGVRGVDPLLIKSARTMGLSPLQLFRKVILPAAVPTIFVGIRLAGAYSLLVLVAAEMIGAKAGLGYLIIYAQYNFQIPSMYVGILTITALGLTFNHLLMRVERRFTSWKVAPKE</sequence>
<keyword evidence="3" id="KW-1003">Cell membrane</keyword>
<organism evidence="9 10">
    <name type="scientific">Sorangium cellulosum</name>
    <name type="common">Polyangium cellulosum</name>
    <dbReference type="NCBI Taxonomy" id="56"/>
    <lineage>
        <taxon>Bacteria</taxon>
        <taxon>Pseudomonadati</taxon>
        <taxon>Myxococcota</taxon>
        <taxon>Polyangia</taxon>
        <taxon>Polyangiales</taxon>
        <taxon>Polyangiaceae</taxon>
        <taxon>Sorangium</taxon>
    </lineage>
</organism>
<proteinExistence type="inferred from homology"/>
<protein>
    <submittedName>
        <fullName evidence="9">ABC transporter permease</fullName>
    </submittedName>
</protein>
<evidence type="ECO:0000256" key="5">
    <source>
        <dbReference type="ARBA" id="ARBA00022989"/>
    </source>
</evidence>